<keyword evidence="2" id="KW-0408">Iron</keyword>
<organism evidence="4 5">
    <name type="scientific">Angomonas deanei</name>
    <dbReference type="NCBI Taxonomy" id="59799"/>
    <lineage>
        <taxon>Eukaryota</taxon>
        <taxon>Discoba</taxon>
        <taxon>Euglenozoa</taxon>
        <taxon>Kinetoplastea</taxon>
        <taxon>Metakinetoplastina</taxon>
        <taxon>Trypanosomatida</taxon>
        <taxon>Trypanosomatidae</taxon>
        <taxon>Strigomonadinae</taxon>
        <taxon>Angomonas</taxon>
    </lineage>
</organism>
<keyword evidence="5" id="KW-1185">Reference proteome</keyword>
<dbReference type="EMBL" id="LR877164">
    <property type="protein sequence ID" value="CAD2221358.1"/>
    <property type="molecule type" value="Genomic_DNA"/>
</dbReference>
<evidence type="ECO:0000313" key="5">
    <source>
        <dbReference type="Proteomes" id="UP000515908"/>
    </source>
</evidence>
<protein>
    <submittedName>
        <fullName evidence="4">CSL zinc finger containing protein, putative</fullName>
    </submittedName>
</protein>
<dbReference type="VEuPathDB" id="TriTrypDB:ADEAN_000889000"/>
<dbReference type="Proteomes" id="UP000515908">
    <property type="component" value="Chromosome 20"/>
</dbReference>
<evidence type="ECO:0000256" key="1">
    <source>
        <dbReference type="ARBA" id="ARBA00022723"/>
    </source>
</evidence>
<feature type="domain" description="DPH-type MB" evidence="3">
    <location>
        <begin position="1"/>
        <end position="59"/>
    </location>
</feature>
<dbReference type="Pfam" id="PF05207">
    <property type="entry name" value="Zn_ribbon_CSL"/>
    <property type="match status" value="1"/>
</dbReference>
<name>S9VR91_9TRYP</name>
<dbReference type="AlphaFoldDB" id="S9VR91"/>
<keyword evidence="1" id="KW-0479">Metal-binding</keyword>
<proteinExistence type="predicted"/>
<reference evidence="4 5" key="1">
    <citation type="submission" date="2020-08" db="EMBL/GenBank/DDBJ databases">
        <authorList>
            <person name="Newling K."/>
            <person name="Davey J."/>
            <person name="Forrester S."/>
        </authorList>
    </citation>
    <scope>NUCLEOTIDE SEQUENCE [LARGE SCALE GENOMIC DNA]</scope>
    <source>
        <strain evidence="5">Crithidia deanei Carvalho (ATCC PRA-265)</strain>
    </source>
</reference>
<dbReference type="GO" id="GO:0046872">
    <property type="term" value="F:metal ion binding"/>
    <property type="evidence" value="ECO:0007669"/>
    <property type="project" value="UniProtKB-KW"/>
</dbReference>
<sequence>MDEYHYEEVSLEEMIVEGGKLLFPCPCGDLFELLLTDFFNGSDVAQCPTCSLTVKIIFTDEQKGAFLAQHSTASATAVAV</sequence>
<evidence type="ECO:0000259" key="3">
    <source>
        <dbReference type="PROSITE" id="PS51074"/>
    </source>
</evidence>
<dbReference type="SUPFAM" id="SSF144217">
    <property type="entry name" value="CSL zinc finger"/>
    <property type="match status" value="1"/>
</dbReference>
<dbReference type="InterPro" id="IPR036671">
    <property type="entry name" value="DPH_MB_sf"/>
</dbReference>
<dbReference type="Gene3D" id="3.10.660.10">
    <property type="entry name" value="DPH Zinc finger"/>
    <property type="match status" value="1"/>
</dbReference>
<dbReference type="InterPro" id="IPR007872">
    <property type="entry name" value="DPH_MB_dom"/>
</dbReference>
<dbReference type="OrthoDB" id="66964at2759"/>
<evidence type="ECO:0000256" key="2">
    <source>
        <dbReference type="ARBA" id="ARBA00023004"/>
    </source>
</evidence>
<gene>
    <name evidence="4" type="ORF">ADEAN_000889000</name>
</gene>
<evidence type="ECO:0000313" key="4">
    <source>
        <dbReference type="EMBL" id="CAD2221358.1"/>
    </source>
</evidence>
<accession>S9VR91</accession>
<dbReference type="PROSITE" id="PS51074">
    <property type="entry name" value="DPH_MB"/>
    <property type="match status" value="1"/>
</dbReference>